<sequence length="196" mass="22448">MSLGYNERKQLKKILLEGENKTTYMYCDTKGNVTIGVGHLISNLNVAIKLPFKRKSDNHKADANDIEKEYKKMKSIWKKNSNYIHTYYGKKASLYISEADIDNTFKLDILKKEINIKAALQKKGIVYDNLSREVQLAIFDMAYNMGATGLVNKFPNFIVAIKDANYKEAAKQSSRLDVSKKRNLFVKRLLLKAVVN</sequence>
<keyword evidence="1" id="KW-0929">Antimicrobial</keyword>
<evidence type="ECO:0008006" key="5">
    <source>
        <dbReference type="Google" id="ProtNLM"/>
    </source>
</evidence>
<keyword evidence="2" id="KW-0081">Bacteriolytic enzyme</keyword>
<evidence type="ECO:0000256" key="2">
    <source>
        <dbReference type="ARBA" id="ARBA00022638"/>
    </source>
</evidence>
<dbReference type="RefSeq" id="WP_134114562.1">
    <property type="nucleotide sequence ID" value="NZ_SOEG01000002.1"/>
</dbReference>
<comment type="caution">
    <text evidence="3">The sequence shown here is derived from an EMBL/GenBank/DDBJ whole genome shotgun (WGS) entry which is preliminary data.</text>
</comment>
<dbReference type="PANTHER" id="PTHR37406">
    <property type="entry name" value="T4-TYPE LYSOZYME 1-RELATED"/>
    <property type="match status" value="1"/>
</dbReference>
<dbReference type="Proteomes" id="UP000295832">
    <property type="component" value="Unassembled WGS sequence"/>
</dbReference>
<dbReference type="GO" id="GO:0042742">
    <property type="term" value="P:defense response to bacterium"/>
    <property type="evidence" value="ECO:0007669"/>
    <property type="project" value="UniProtKB-KW"/>
</dbReference>
<dbReference type="GO" id="GO:0003796">
    <property type="term" value="F:lysozyme activity"/>
    <property type="evidence" value="ECO:0007669"/>
    <property type="project" value="InterPro"/>
</dbReference>
<keyword evidence="4" id="KW-1185">Reference proteome</keyword>
<reference evidence="3 4" key="1">
    <citation type="submission" date="2019-03" db="EMBL/GenBank/DDBJ databases">
        <title>Subsurface microbial communities from deep shales in Ohio and West Virginia, USA.</title>
        <authorList>
            <person name="Wrighton K."/>
        </authorList>
    </citation>
    <scope>NUCLEOTIDE SEQUENCE [LARGE SCALE GENOMIC DNA]</scope>
    <source>
        <strain evidence="3 4">MSL 6dP</strain>
    </source>
</reference>
<name>A0A4R8HL16_9FIRM</name>
<organism evidence="3 4">
    <name type="scientific">Orenia marismortui</name>
    <dbReference type="NCBI Taxonomy" id="46469"/>
    <lineage>
        <taxon>Bacteria</taxon>
        <taxon>Bacillati</taxon>
        <taxon>Bacillota</taxon>
        <taxon>Clostridia</taxon>
        <taxon>Halanaerobiales</taxon>
        <taxon>Halobacteroidaceae</taxon>
        <taxon>Orenia</taxon>
    </lineage>
</organism>
<evidence type="ECO:0000313" key="4">
    <source>
        <dbReference type="Proteomes" id="UP000295832"/>
    </source>
</evidence>
<evidence type="ECO:0000313" key="3">
    <source>
        <dbReference type="EMBL" id="TDX58964.1"/>
    </source>
</evidence>
<dbReference type="InterPro" id="IPR023347">
    <property type="entry name" value="Lysozyme_dom_sf"/>
</dbReference>
<dbReference type="InterPro" id="IPR052619">
    <property type="entry name" value="Phage_lysozyme-like"/>
</dbReference>
<dbReference type="InterPro" id="IPR023346">
    <property type="entry name" value="Lysozyme-like_dom_sf"/>
</dbReference>
<protein>
    <recommendedName>
        <fullName evidence="5">Lysozyme</fullName>
    </recommendedName>
</protein>
<dbReference type="GO" id="GO:0031640">
    <property type="term" value="P:killing of cells of another organism"/>
    <property type="evidence" value="ECO:0007669"/>
    <property type="project" value="UniProtKB-KW"/>
</dbReference>
<dbReference type="SUPFAM" id="SSF53955">
    <property type="entry name" value="Lysozyme-like"/>
    <property type="match status" value="1"/>
</dbReference>
<evidence type="ECO:0000256" key="1">
    <source>
        <dbReference type="ARBA" id="ARBA00022529"/>
    </source>
</evidence>
<dbReference type="Gene3D" id="1.10.530.40">
    <property type="match status" value="1"/>
</dbReference>
<accession>A0A4R8HL16</accession>
<dbReference type="EMBL" id="SOEG01000002">
    <property type="protein sequence ID" value="TDX58964.1"/>
    <property type="molecule type" value="Genomic_DNA"/>
</dbReference>
<dbReference type="PANTHER" id="PTHR37406:SF1">
    <property type="entry name" value="T4-TYPE LYSOZYME 1-RELATED"/>
    <property type="match status" value="1"/>
</dbReference>
<dbReference type="AlphaFoldDB" id="A0A4R8HL16"/>
<gene>
    <name evidence="3" type="ORF">C7959_102102</name>
</gene>
<proteinExistence type="predicted"/>